<feature type="domain" description="5-hmdU DNA kinase helical" evidence="1">
    <location>
        <begin position="10"/>
        <end position="290"/>
    </location>
</feature>
<keyword evidence="3" id="KW-1185">Reference proteome</keyword>
<dbReference type="Proteomes" id="UP000502035">
    <property type="component" value="Chromosome"/>
</dbReference>
<dbReference type="AlphaFoldDB" id="A0A6G7YG54"/>
<accession>A0A6G7YG54</accession>
<name>A0A6G7YG54_9ACTN</name>
<evidence type="ECO:0000313" key="2">
    <source>
        <dbReference type="EMBL" id="QIK75709.1"/>
    </source>
</evidence>
<evidence type="ECO:0000259" key="1">
    <source>
        <dbReference type="Pfam" id="PF18723"/>
    </source>
</evidence>
<reference evidence="2 3" key="1">
    <citation type="submission" date="2020-03" db="EMBL/GenBank/DDBJ databases">
        <title>Nocardioides sp. nov., isolated from fish.</title>
        <authorList>
            <person name="Hyun D.-W."/>
            <person name="Bae J.-W."/>
        </authorList>
    </citation>
    <scope>NUCLEOTIDE SEQUENCE [LARGE SCALE GENOMIC DNA]</scope>
    <source>
        <strain evidence="2 3">HDW12A</strain>
    </source>
</reference>
<organism evidence="2 3">
    <name type="scientific">Nocardioides piscis</name>
    <dbReference type="NCBI Taxonomy" id="2714938"/>
    <lineage>
        <taxon>Bacteria</taxon>
        <taxon>Bacillati</taxon>
        <taxon>Actinomycetota</taxon>
        <taxon>Actinomycetes</taxon>
        <taxon>Propionibacteriales</taxon>
        <taxon>Nocardioidaceae</taxon>
        <taxon>Nocardioides</taxon>
    </lineage>
</organism>
<protein>
    <recommendedName>
        <fullName evidence="1">5-hmdU DNA kinase helical domain-containing protein</fullName>
    </recommendedName>
</protein>
<sequence length="327" mass="37675">MVKTEPTPRTEAFDLYWRFTAERHNSFEKRLAGEPGPWSDDEIIQTYKFCNVFRAADRVSQYLIREVAYHAEPCSFHDRVFQIVAFRTFSKIETWESIRLLLGRHPTLEDLADGSFARALDEARATNGGLYTGAFILCATDAYGQRLKHRNHVELFRHMFLTGSLDDDVLQACSLEEVFLLLRRFPLMGDFMSYQVAVDLNYSELINFSENDFTRPGPGALRGIKKCFVSLGDYTPTEIIHWMVERQVIEFDRLGLAFNGLWGRPLHAIDAQNLFCETDKYCRVALPELTSARTRIKSRFNPRSDPISMFFPPKWQLAASATELAMV</sequence>
<dbReference type="KEGG" id="npi:G7071_09885"/>
<proteinExistence type="predicted"/>
<evidence type="ECO:0000313" key="3">
    <source>
        <dbReference type="Proteomes" id="UP000502035"/>
    </source>
</evidence>
<dbReference type="EMBL" id="CP049866">
    <property type="protein sequence ID" value="QIK75709.1"/>
    <property type="molecule type" value="Genomic_DNA"/>
</dbReference>
<dbReference type="RefSeq" id="WP_166318056.1">
    <property type="nucleotide sequence ID" value="NZ_CP049866.1"/>
</dbReference>
<gene>
    <name evidence="2" type="ORF">G7071_09885</name>
</gene>
<dbReference type="InterPro" id="IPR040684">
    <property type="entry name" value="HMUDK_hel"/>
</dbReference>
<dbReference type="Pfam" id="PF18723">
    <property type="entry name" value="HMUDK_hel"/>
    <property type="match status" value="1"/>
</dbReference>